<dbReference type="RefSeq" id="WP_172115495.1">
    <property type="nucleotide sequence ID" value="NZ_JABFDN010000029.1"/>
</dbReference>
<protein>
    <recommendedName>
        <fullName evidence="5">TonB C-terminal domain-containing protein</fullName>
    </recommendedName>
</protein>
<feature type="region of interest" description="Disordered" evidence="1">
    <location>
        <begin position="87"/>
        <end position="106"/>
    </location>
</feature>
<gene>
    <name evidence="3" type="ORF">HL667_33615</name>
</gene>
<sequence length="203" mass="22049">MVDQFIEGPRRRRRRLREIALLASLIGAVIVYGQISAYIRQGSDADARAAGFADDAERSAAAAAGITSPDAWRAKVKAEEAARTKAAEAERLRQAERDAEAERKRPVTREMTISKISWEKAGFGNVALLNLTIANANGFAIRDVVLDCSFYGASGTEVSQRLHTIYDIVPAKASKRFTQINVGFIHNQSARGGCSIVRAARAS</sequence>
<evidence type="ECO:0000313" key="3">
    <source>
        <dbReference type="EMBL" id="NPU69970.1"/>
    </source>
</evidence>
<reference evidence="3" key="1">
    <citation type="submission" date="2020-05" db="EMBL/GenBank/DDBJ databases">
        <title>Nod-independent and nitrogen-fixing Bradyrhizobium aeschynomene sp. nov. isolated from nodules of Aeschynomene indica.</title>
        <authorList>
            <person name="Zhang Z."/>
        </authorList>
    </citation>
    <scope>NUCLEOTIDE SEQUENCE</scope>
    <source>
        <strain evidence="3">83012</strain>
    </source>
</reference>
<evidence type="ECO:0000256" key="1">
    <source>
        <dbReference type="SAM" id="MobiDB-lite"/>
    </source>
</evidence>
<evidence type="ECO:0000313" key="4">
    <source>
        <dbReference type="Proteomes" id="UP000886476"/>
    </source>
</evidence>
<keyword evidence="2" id="KW-1133">Transmembrane helix</keyword>
<dbReference type="EMBL" id="JABFDN010000029">
    <property type="protein sequence ID" value="NPU69970.1"/>
    <property type="molecule type" value="Genomic_DNA"/>
</dbReference>
<keyword evidence="2" id="KW-0472">Membrane</keyword>
<keyword evidence="4" id="KW-1185">Reference proteome</keyword>
<organism evidence="3 4">
    <name type="scientific">Bradyrhizobium aeschynomenes</name>
    <dbReference type="NCBI Taxonomy" id="2734909"/>
    <lineage>
        <taxon>Bacteria</taxon>
        <taxon>Pseudomonadati</taxon>
        <taxon>Pseudomonadota</taxon>
        <taxon>Alphaproteobacteria</taxon>
        <taxon>Hyphomicrobiales</taxon>
        <taxon>Nitrobacteraceae</taxon>
        <taxon>Bradyrhizobium</taxon>
    </lineage>
</organism>
<evidence type="ECO:0008006" key="5">
    <source>
        <dbReference type="Google" id="ProtNLM"/>
    </source>
</evidence>
<comment type="caution">
    <text evidence="3">The sequence shown here is derived from an EMBL/GenBank/DDBJ whole genome shotgun (WGS) entry which is preliminary data.</text>
</comment>
<evidence type="ECO:0000256" key="2">
    <source>
        <dbReference type="SAM" id="Phobius"/>
    </source>
</evidence>
<keyword evidence="2" id="KW-0812">Transmembrane</keyword>
<name>A0ABX2CQJ7_9BRAD</name>
<feature type="transmembrane region" description="Helical" evidence="2">
    <location>
        <begin position="19"/>
        <end position="39"/>
    </location>
</feature>
<proteinExistence type="predicted"/>
<accession>A0ABX2CQJ7</accession>
<dbReference type="Proteomes" id="UP000886476">
    <property type="component" value="Unassembled WGS sequence"/>
</dbReference>